<reference evidence="4" key="1">
    <citation type="submission" date="2018-05" db="EMBL/GenBank/DDBJ databases">
        <authorList>
            <person name="Lanie J.A."/>
            <person name="Ng W.-L."/>
            <person name="Kazmierczak K.M."/>
            <person name="Andrzejewski T.M."/>
            <person name="Davidsen T.M."/>
            <person name="Wayne K.J."/>
            <person name="Tettelin H."/>
            <person name="Glass J.I."/>
            <person name="Rusch D."/>
            <person name="Podicherti R."/>
            <person name="Tsui H.-C.T."/>
            <person name="Winkler M.E."/>
        </authorList>
    </citation>
    <scope>NUCLEOTIDE SEQUENCE</scope>
</reference>
<dbReference type="PANTHER" id="PTHR28004">
    <property type="entry name" value="ZGC:162816-RELATED"/>
    <property type="match status" value="1"/>
</dbReference>
<evidence type="ECO:0000256" key="1">
    <source>
        <dbReference type="ARBA" id="ARBA00005323"/>
    </source>
</evidence>
<dbReference type="Pfam" id="PF14031">
    <property type="entry name" value="D-ser_dehydrat"/>
    <property type="match status" value="1"/>
</dbReference>
<accession>A0A382G3C8</accession>
<keyword evidence="2" id="KW-0456">Lyase</keyword>
<gene>
    <name evidence="4" type="ORF">METZ01_LOCUS222129</name>
</gene>
<evidence type="ECO:0000313" key="4">
    <source>
        <dbReference type="EMBL" id="SVB69275.1"/>
    </source>
</evidence>
<evidence type="ECO:0000256" key="2">
    <source>
        <dbReference type="ARBA" id="ARBA00023239"/>
    </source>
</evidence>
<dbReference type="Gene3D" id="2.40.37.20">
    <property type="entry name" value="D-serine dehydratase-like domain"/>
    <property type="match status" value="1"/>
</dbReference>
<dbReference type="PANTHER" id="PTHR28004:SF2">
    <property type="entry name" value="D-SERINE DEHYDRATASE"/>
    <property type="match status" value="1"/>
</dbReference>
<sequence length="379" mass="40288">MLAATALNSQLIGQVNSRWKLLTPALVLDFDALERNIATMASWAMDGQHNLRPHGKSHKSPHIAKLQSQAGAVGLCCASLREAEVMAAEGIEGLLITTPLAPDKAPLIANLVHAGADISVVVDHVDLVAAYGAAAEQAGVVLSVFVDLDVGLGRTGTPSARVAVELAGLINGHPALQYAGVQGYMGHLQHVDDHAQRRERLGRDSRDLQNIVDALVKANLPPDIITGGGTGTHRLDGEYGTIGEFQVGSYLFLDVQYLTVQQGKLGEQPYEPSLFIQTSVVNINHSDYAVTDAGLKSFATDGPPPLIVQGAPKGATYRYMGDEHGAIGFKGSNDIMALGDKVECLVPHCDPNVNLFDYYHVVRGDTLVDIWPVAARGNS</sequence>
<dbReference type="InterPro" id="IPR051466">
    <property type="entry name" value="D-amino_acid_metab_enzyme"/>
</dbReference>
<dbReference type="Gene3D" id="3.20.20.10">
    <property type="entry name" value="Alanine racemase"/>
    <property type="match status" value="1"/>
</dbReference>
<dbReference type="InterPro" id="IPR026956">
    <property type="entry name" value="D-ser_dehydrat-like_dom"/>
</dbReference>
<evidence type="ECO:0000259" key="3">
    <source>
        <dbReference type="SMART" id="SM01119"/>
    </source>
</evidence>
<dbReference type="InterPro" id="IPR042208">
    <property type="entry name" value="D-ser_dehydrat-like_sf"/>
</dbReference>
<protein>
    <recommendedName>
        <fullName evidence="3">D-serine dehydratase-like domain-containing protein</fullName>
    </recommendedName>
</protein>
<dbReference type="SUPFAM" id="SSF51419">
    <property type="entry name" value="PLP-binding barrel"/>
    <property type="match status" value="1"/>
</dbReference>
<dbReference type="AlphaFoldDB" id="A0A382G3C8"/>
<dbReference type="GO" id="GO:0008721">
    <property type="term" value="F:D-serine ammonia-lyase activity"/>
    <property type="evidence" value="ECO:0007669"/>
    <property type="project" value="TreeGrafter"/>
</dbReference>
<name>A0A382G3C8_9ZZZZ</name>
<organism evidence="4">
    <name type="scientific">marine metagenome</name>
    <dbReference type="NCBI Taxonomy" id="408172"/>
    <lineage>
        <taxon>unclassified sequences</taxon>
        <taxon>metagenomes</taxon>
        <taxon>ecological metagenomes</taxon>
    </lineage>
</organism>
<dbReference type="InterPro" id="IPR001608">
    <property type="entry name" value="Ala_racemase_N"/>
</dbReference>
<dbReference type="EMBL" id="UINC01053127">
    <property type="protein sequence ID" value="SVB69275.1"/>
    <property type="molecule type" value="Genomic_DNA"/>
</dbReference>
<comment type="similarity">
    <text evidence="1">Belongs to the DSD1 family.</text>
</comment>
<dbReference type="Pfam" id="PF01168">
    <property type="entry name" value="Ala_racemase_N"/>
    <property type="match status" value="1"/>
</dbReference>
<dbReference type="SMART" id="SM01119">
    <property type="entry name" value="D-ser_dehydrat"/>
    <property type="match status" value="1"/>
</dbReference>
<feature type="domain" description="D-serine dehydratase-like" evidence="3">
    <location>
        <begin position="273"/>
        <end position="363"/>
    </location>
</feature>
<dbReference type="CDD" id="cd06819">
    <property type="entry name" value="PLPDE_III_LS_D-TA"/>
    <property type="match status" value="1"/>
</dbReference>
<dbReference type="GO" id="GO:0036088">
    <property type="term" value="P:D-serine catabolic process"/>
    <property type="evidence" value="ECO:0007669"/>
    <property type="project" value="TreeGrafter"/>
</dbReference>
<dbReference type="InterPro" id="IPR029066">
    <property type="entry name" value="PLP-binding_barrel"/>
</dbReference>
<proteinExistence type="inferred from homology"/>